<dbReference type="Gene3D" id="3.90.70.40">
    <property type="match status" value="1"/>
</dbReference>
<protein>
    <recommendedName>
        <fullName evidence="2">ubiquitinyl hydrolase 1</fullName>
        <ecNumber evidence="2">3.4.19.12</ecNumber>
    </recommendedName>
</protein>
<keyword evidence="4" id="KW-0833">Ubl conjugation pathway</keyword>
<feature type="domain" description="Josephin" evidence="8">
    <location>
        <begin position="88"/>
        <end position="319"/>
    </location>
</feature>
<comment type="caution">
    <text evidence="9">The sequence shown here is derived from an EMBL/GenBank/DDBJ whole genome shotgun (WGS) entry which is preliminary data.</text>
</comment>
<evidence type="ECO:0000259" key="8">
    <source>
        <dbReference type="PROSITE" id="PS50957"/>
    </source>
</evidence>
<dbReference type="PROSITE" id="PS50957">
    <property type="entry name" value="JOSEPHIN"/>
    <property type="match status" value="1"/>
</dbReference>
<comment type="catalytic activity">
    <reaction evidence="1">
        <text>Thiol-dependent hydrolysis of ester, thioester, amide, peptide and isopeptide bonds formed by the C-terminal Gly of ubiquitin (a 76-residue protein attached to proteins as an intracellular targeting signal).</text>
        <dbReference type="EC" id="3.4.19.12"/>
    </reaction>
</comment>
<evidence type="ECO:0000313" key="9">
    <source>
        <dbReference type="EMBL" id="KAG2392242.1"/>
    </source>
</evidence>
<dbReference type="AlphaFoldDB" id="A0AA88KQD9"/>
<evidence type="ECO:0000256" key="5">
    <source>
        <dbReference type="ARBA" id="ARBA00022801"/>
    </source>
</evidence>
<dbReference type="GO" id="GO:0006508">
    <property type="term" value="P:proteolysis"/>
    <property type="evidence" value="ECO:0007669"/>
    <property type="project" value="UniProtKB-KW"/>
</dbReference>
<evidence type="ECO:0000256" key="6">
    <source>
        <dbReference type="PROSITE-ProRule" id="PRU00331"/>
    </source>
</evidence>
<organism evidence="9 10">
    <name type="scientific">Naegleria lovaniensis</name>
    <name type="common">Amoeba</name>
    <dbReference type="NCBI Taxonomy" id="51637"/>
    <lineage>
        <taxon>Eukaryota</taxon>
        <taxon>Discoba</taxon>
        <taxon>Heterolobosea</taxon>
        <taxon>Tetramitia</taxon>
        <taxon>Eutetramitia</taxon>
        <taxon>Vahlkampfiidae</taxon>
        <taxon>Naegleria</taxon>
    </lineage>
</organism>
<feature type="compositionally biased region" description="Polar residues" evidence="7">
    <location>
        <begin position="1"/>
        <end position="18"/>
    </location>
</feature>
<evidence type="ECO:0000256" key="7">
    <source>
        <dbReference type="SAM" id="MobiDB-lite"/>
    </source>
</evidence>
<feature type="region of interest" description="Disordered" evidence="7">
    <location>
        <begin position="1"/>
        <end position="20"/>
    </location>
</feature>
<dbReference type="PANTHER" id="PTHR13291:SF0">
    <property type="entry name" value="JOSEPHIN-LIKE PROTEIN"/>
    <property type="match status" value="1"/>
</dbReference>
<gene>
    <name evidence="9" type="ORF">C9374_012494</name>
</gene>
<comment type="caution">
    <text evidence="6">Lacks conserved residue(s) required for the propagation of feature annotation.</text>
</comment>
<evidence type="ECO:0000256" key="1">
    <source>
        <dbReference type="ARBA" id="ARBA00000707"/>
    </source>
</evidence>
<dbReference type="SMART" id="SM01246">
    <property type="entry name" value="Josephin"/>
    <property type="match status" value="1"/>
</dbReference>
<dbReference type="GO" id="GO:0004843">
    <property type="term" value="F:cysteine-type deubiquitinase activity"/>
    <property type="evidence" value="ECO:0007669"/>
    <property type="project" value="UniProtKB-EC"/>
</dbReference>
<dbReference type="PANTHER" id="PTHR13291">
    <property type="entry name" value="JOSEPHIN 1, 2"/>
    <property type="match status" value="1"/>
</dbReference>
<sequence length="330" mass="37516">MLKTPTTEDSDSPVTFHSHSSDAPLVIPAVSTPSMDHHQDGFMYQKSGDDYSSILDGARVPIHRPLGDSRFGDSMLKSKHYAPLLKSGNVLIHEKQKRQFCAKHSINNLLQDHASTKEFDTIADSIFENEKQLYYGSIDGSSRLSTWIKKKTMKNFHKRRVLFFGSFGNYSYEVVETILRKKNLNLVSLKLSSLRNGNHSADIWDLSNPAVLGLLCNLQQYSNGTTMCCLPFLSKRSKERKPVAGHWWSLGKVILQHDTTGEEREVWYNHDSKLSTPEQLPTLEDVYRTIQTNYSESGDDFLIWKVIKDESLSQQLDLISNNNTGLSDDR</sequence>
<name>A0AA88KQD9_NAELO</name>
<dbReference type="GeneID" id="68104948"/>
<keyword evidence="10" id="KW-1185">Reference proteome</keyword>
<evidence type="ECO:0000313" key="10">
    <source>
        <dbReference type="Proteomes" id="UP000816034"/>
    </source>
</evidence>
<dbReference type="Pfam" id="PF02099">
    <property type="entry name" value="Josephin"/>
    <property type="match status" value="1"/>
</dbReference>
<evidence type="ECO:0000256" key="4">
    <source>
        <dbReference type="ARBA" id="ARBA00022786"/>
    </source>
</evidence>
<keyword evidence="3" id="KW-0645">Protease</keyword>
<dbReference type="InterPro" id="IPR006155">
    <property type="entry name" value="Josephin"/>
</dbReference>
<evidence type="ECO:0000256" key="2">
    <source>
        <dbReference type="ARBA" id="ARBA00012759"/>
    </source>
</evidence>
<reference evidence="9 10" key="1">
    <citation type="journal article" date="2018" name="BMC Genomics">
        <title>The genome of Naegleria lovaniensis, the basis for a comparative approach to unravel pathogenicity factors of the human pathogenic amoeba N. fowleri.</title>
        <authorList>
            <person name="Liechti N."/>
            <person name="Schurch N."/>
            <person name="Bruggmann R."/>
            <person name="Wittwer M."/>
        </authorList>
    </citation>
    <scope>NUCLEOTIDE SEQUENCE [LARGE SCALE GENOMIC DNA]</scope>
    <source>
        <strain evidence="9 10">ATCC 30569</strain>
    </source>
</reference>
<dbReference type="EC" id="3.4.19.12" evidence="2"/>
<dbReference type="InterPro" id="IPR040053">
    <property type="entry name" value="JOSD1/2"/>
</dbReference>
<proteinExistence type="predicted"/>
<evidence type="ECO:0000256" key="3">
    <source>
        <dbReference type="ARBA" id="ARBA00022670"/>
    </source>
</evidence>
<dbReference type="GO" id="GO:0016579">
    <property type="term" value="P:protein deubiquitination"/>
    <property type="evidence" value="ECO:0007669"/>
    <property type="project" value="InterPro"/>
</dbReference>
<accession>A0AA88KQD9</accession>
<keyword evidence="5" id="KW-0378">Hydrolase</keyword>
<dbReference type="EMBL" id="PYSW02000005">
    <property type="protein sequence ID" value="KAG2392242.1"/>
    <property type="molecule type" value="Genomic_DNA"/>
</dbReference>
<dbReference type="Proteomes" id="UP000816034">
    <property type="component" value="Unassembled WGS sequence"/>
</dbReference>
<dbReference type="RefSeq" id="XP_044554136.1">
    <property type="nucleotide sequence ID" value="XM_044688266.1"/>
</dbReference>